<sequence length="397" mass="45564">MVAYGALPLNVFPVSPFLTKKETRIAMDTSVVISTYNSKRNIGNIENKGFKDFHCIVHAISKDITFVDDQISSTSDENQLEELVKKIKKIMASKKYGNIEELVIIDAIQRIGLEYYFRDEISAALEKHYNLYHSTIEEGTDNLHDLALHFRLLRQHGYHVSSDALAKFKDKNGNFNQELAKDINGLMSLFEASQFRTRSDYVLDDANKFSRKLLKASLLKNIEQFEGLWTEQCNAFFIELKWSVNKYSPNPKEYLNNGIVSSGTHVVMAHAFFLLGKEINKKSLKELSSLPSIISSTATILRLWNDVGNHMDKTPNGEDGSYVDWYMKEHKISSYDIARKHVSRKISDAWKCINKEYMSSTSPFSKEFKEACLNLARTVPIMYSQDESDHFQFMVEP</sequence>
<dbReference type="InterPro" id="IPR001906">
    <property type="entry name" value="Terpene_synth_N"/>
</dbReference>
<dbReference type="Proteomes" id="UP000596660">
    <property type="component" value="Unplaced"/>
</dbReference>
<evidence type="ECO:0000313" key="5">
    <source>
        <dbReference type="EnsemblPlants" id="AUR62014632-RA:cds"/>
    </source>
</evidence>
<accession>A0A803LKY5</accession>
<keyword evidence="2" id="KW-0460">Magnesium</keyword>
<evidence type="ECO:0000256" key="3">
    <source>
        <dbReference type="ARBA" id="ARBA00023239"/>
    </source>
</evidence>
<evidence type="ECO:0000256" key="2">
    <source>
        <dbReference type="ARBA" id="ARBA00022842"/>
    </source>
</evidence>
<organism evidence="5 6">
    <name type="scientific">Chenopodium quinoa</name>
    <name type="common">Quinoa</name>
    <dbReference type="NCBI Taxonomy" id="63459"/>
    <lineage>
        <taxon>Eukaryota</taxon>
        <taxon>Viridiplantae</taxon>
        <taxon>Streptophyta</taxon>
        <taxon>Embryophyta</taxon>
        <taxon>Tracheophyta</taxon>
        <taxon>Spermatophyta</taxon>
        <taxon>Magnoliopsida</taxon>
        <taxon>eudicotyledons</taxon>
        <taxon>Gunneridae</taxon>
        <taxon>Pentapetalae</taxon>
        <taxon>Caryophyllales</taxon>
        <taxon>Chenopodiaceae</taxon>
        <taxon>Chenopodioideae</taxon>
        <taxon>Atripliceae</taxon>
        <taxon>Chenopodium</taxon>
    </lineage>
</organism>
<evidence type="ECO:0000313" key="6">
    <source>
        <dbReference type="Proteomes" id="UP000596660"/>
    </source>
</evidence>
<dbReference type="GO" id="GO:0010333">
    <property type="term" value="F:terpene synthase activity"/>
    <property type="evidence" value="ECO:0007669"/>
    <property type="project" value="InterPro"/>
</dbReference>
<dbReference type="InterPro" id="IPR008930">
    <property type="entry name" value="Terpenoid_cyclase/PrenylTrfase"/>
</dbReference>
<dbReference type="PANTHER" id="PTHR31225:SF0">
    <property type="entry name" value="S-(+)-LINALOOL SYNTHASE, CHLOROPLASTIC"/>
    <property type="match status" value="1"/>
</dbReference>
<name>A0A803LKY5_CHEQI</name>
<evidence type="ECO:0000259" key="4">
    <source>
        <dbReference type="Pfam" id="PF01397"/>
    </source>
</evidence>
<comment type="cofactor">
    <cofactor evidence="1">
        <name>Mg(2+)</name>
        <dbReference type="ChEBI" id="CHEBI:18420"/>
    </cofactor>
</comment>
<dbReference type="InterPro" id="IPR050148">
    <property type="entry name" value="Terpene_synthase-like"/>
</dbReference>
<protein>
    <recommendedName>
        <fullName evidence="4">Terpene synthase N-terminal domain-containing protein</fullName>
    </recommendedName>
</protein>
<dbReference type="GO" id="GO:0016114">
    <property type="term" value="P:terpenoid biosynthetic process"/>
    <property type="evidence" value="ECO:0007669"/>
    <property type="project" value="InterPro"/>
</dbReference>
<dbReference type="InterPro" id="IPR036965">
    <property type="entry name" value="Terpene_synth_N_sf"/>
</dbReference>
<evidence type="ECO:0000256" key="1">
    <source>
        <dbReference type="ARBA" id="ARBA00001946"/>
    </source>
</evidence>
<reference evidence="5" key="2">
    <citation type="submission" date="2021-03" db="UniProtKB">
        <authorList>
            <consortium name="EnsemblPlants"/>
        </authorList>
    </citation>
    <scope>IDENTIFICATION</scope>
</reference>
<feature type="domain" description="Terpene synthase N-terminal" evidence="4">
    <location>
        <begin position="74"/>
        <end position="222"/>
    </location>
</feature>
<keyword evidence="3" id="KW-0456">Lyase</keyword>
<dbReference type="SUPFAM" id="SSF48576">
    <property type="entry name" value="Terpenoid synthases"/>
    <property type="match status" value="1"/>
</dbReference>
<dbReference type="OMA" id="CINKEYM"/>
<dbReference type="Gene3D" id="1.10.600.10">
    <property type="entry name" value="Farnesyl Diphosphate Synthase"/>
    <property type="match status" value="2"/>
</dbReference>
<proteinExistence type="predicted"/>
<dbReference type="AlphaFoldDB" id="A0A803LKY5"/>
<dbReference type="EnsemblPlants" id="AUR62014632-RA">
    <property type="protein sequence ID" value="AUR62014632-RA:cds"/>
    <property type="gene ID" value="AUR62014632"/>
</dbReference>
<dbReference type="SUPFAM" id="SSF48239">
    <property type="entry name" value="Terpenoid cyclases/Protein prenyltransferases"/>
    <property type="match status" value="1"/>
</dbReference>
<dbReference type="Gene3D" id="1.50.10.130">
    <property type="entry name" value="Terpene synthase, N-terminal domain"/>
    <property type="match status" value="1"/>
</dbReference>
<dbReference type="Pfam" id="PF01397">
    <property type="entry name" value="Terpene_synth"/>
    <property type="match status" value="1"/>
</dbReference>
<dbReference type="GO" id="GO:0000287">
    <property type="term" value="F:magnesium ion binding"/>
    <property type="evidence" value="ECO:0007669"/>
    <property type="project" value="InterPro"/>
</dbReference>
<dbReference type="InterPro" id="IPR008949">
    <property type="entry name" value="Isoprenoid_synthase_dom_sf"/>
</dbReference>
<keyword evidence="6" id="KW-1185">Reference proteome</keyword>
<reference evidence="5" key="1">
    <citation type="journal article" date="2017" name="Nature">
        <title>The genome of Chenopodium quinoa.</title>
        <authorList>
            <person name="Jarvis D.E."/>
            <person name="Ho Y.S."/>
            <person name="Lightfoot D.J."/>
            <person name="Schmoeckel S.M."/>
            <person name="Li B."/>
            <person name="Borm T.J.A."/>
            <person name="Ohyanagi H."/>
            <person name="Mineta K."/>
            <person name="Michell C.T."/>
            <person name="Saber N."/>
            <person name="Kharbatia N.M."/>
            <person name="Rupper R.R."/>
            <person name="Sharp A.R."/>
            <person name="Dally N."/>
            <person name="Boughton B.A."/>
            <person name="Woo Y.H."/>
            <person name="Gao G."/>
            <person name="Schijlen E.G.W.M."/>
            <person name="Guo X."/>
            <person name="Momin A.A."/>
            <person name="Negrao S."/>
            <person name="Al-Babili S."/>
            <person name="Gehring C."/>
            <person name="Roessner U."/>
            <person name="Jung C."/>
            <person name="Murphy K."/>
            <person name="Arold S.T."/>
            <person name="Gojobori T."/>
            <person name="van der Linden C.G."/>
            <person name="van Loo E.N."/>
            <person name="Jellen E.N."/>
            <person name="Maughan P.J."/>
            <person name="Tester M."/>
        </authorList>
    </citation>
    <scope>NUCLEOTIDE SEQUENCE [LARGE SCALE GENOMIC DNA]</scope>
    <source>
        <strain evidence="5">cv. PI 614886</strain>
    </source>
</reference>
<dbReference type="PANTHER" id="PTHR31225">
    <property type="entry name" value="OS04G0344100 PROTEIN-RELATED"/>
    <property type="match status" value="1"/>
</dbReference>
<dbReference type="Gramene" id="AUR62014632-RA">
    <property type="protein sequence ID" value="AUR62014632-RA:cds"/>
    <property type="gene ID" value="AUR62014632"/>
</dbReference>